<protein>
    <submittedName>
        <fullName evidence="2">Uncharacterized protein</fullName>
    </submittedName>
</protein>
<dbReference type="EMBL" id="AXCN02000870">
    <property type="status" value="NOT_ANNOTATED_CDS"/>
    <property type="molecule type" value="Genomic_DNA"/>
</dbReference>
<dbReference type="VEuPathDB" id="VectorBase:AFAF011240"/>
<sequence length="127" mass="14068">MKEVPMIDAFDTTDFNPELILSSVFLDPGLDFVASIDDLGDNIIASDLLQQLGSSVFYTDTTIASGAIASVDTTAQQHTTNQPQQHHHYHQQQQQQQHVLAQQTPTSISSRTRVTSEGFNRKVPILM</sequence>
<dbReference type="EnsemblMetazoa" id="AFAF011240-RA">
    <property type="protein sequence ID" value="AFAF011240-PA"/>
    <property type="gene ID" value="AFAF011240"/>
</dbReference>
<accession>A0A182QJ43</accession>
<keyword evidence="3" id="KW-1185">Reference proteome</keyword>
<evidence type="ECO:0000256" key="1">
    <source>
        <dbReference type="SAM" id="MobiDB-lite"/>
    </source>
</evidence>
<reference evidence="2" key="2">
    <citation type="submission" date="2020-05" db="UniProtKB">
        <authorList>
            <consortium name="EnsemblMetazoa"/>
        </authorList>
    </citation>
    <scope>IDENTIFICATION</scope>
    <source>
        <strain evidence="2">FAR1</strain>
    </source>
</reference>
<evidence type="ECO:0000313" key="3">
    <source>
        <dbReference type="Proteomes" id="UP000075886"/>
    </source>
</evidence>
<reference evidence="3" key="1">
    <citation type="submission" date="2014-01" db="EMBL/GenBank/DDBJ databases">
        <title>The Genome Sequence of Anopheles farauti FAR1 (V2).</title>
        <authorList>
            <consortium name="The Broad Institute Genomics Platform"/>
            <person name="Neafsey D.E."/>
            <person name="Besansky N."/>
            <person name="Howell P."/>
            <person name="Walton C."/>
            <person name="Young S.K."/>
            <person name="Zeng Q."/>
            <person name="Gargeya S."/>
            <person name="Fitzgerald M."/>
            <person name="Haas B."/>
            <person name="Abouelleil A."/>
            <person name="Allen A.W."/>
            <person name="Alvarado L."/>
            <person name="Arachchi H.M."/>
            <person name="Berlin A.M."/>
            <person name="Chapman S.B."/>
            <person name="Gainer-Dewar J."/>
            <person name="Goldberg J."/>
            <person name="Griggs A."/>
            <person name="Gujja S."/>
            <person name="Hansen M."/>
            <person name="Howarth C."/>
            <person name="Imamovic A."/>
            <person name="Ireland A."/>
            <person name="Larimer J."/>
            <person name="McCowan C."/>
            <person name="Murphy C."/>
            <person name="Pearson M."/>
            <person name="Poon T.W."/>
            <person name="Priest M."/>
            <person name="Roberts A."/>
            <person name="Saif S."/>
            <person name="Shea T."/>
            <person name="Sisk P."/>
            <person name="Sykes S."/>
            <person name="Wortman J."/>
            <person name="Nusbaum C."/>
            <person name="Birren B."/>
        </authorList>
    </citation>
    <scope>NUCLEOTIDE SEQUENCE [LARGE SCALE GENOMIC DNA]</scope>
    <source>
        <strain evidence="3">FAR1</strain>
    </source>
</reference>
<proteinExistence type="predicted"/>
<feature type="compositionally biased region" description="Low complexity" evidence="1">
    <location>
        <begin position="75"/>
        <end position="84"/>
    </location>
</feature>
<organism evidence="2 3">
    <name type="scientific">Anopheles farauti</name>
    <dbReference type="NCBI Taxonomy" id="69004"/>
    <lineage>
        <taxon>Eukaryota</taxon>
        <taxon>Metazoa</taxon>
        <taxon>Ecdysozoa</taxon>
        <taxon>Arthropoda</taxon>
        <taxon>Hexapoda</taxon>
        <taxon>Insecta</taxon>
        <taxon>Pterygota</taxon>
        <taxon>Neoptera</taxon>
        <taxon>Endopterygota</taxon>
        <taxon>Diptera</taxon>
        <taxon>Nematocera</taxon>
        <taxon>Culicoidea</taxon>
        <taxon>Culicidae</taxon>
        <taxon>Anophelinae</taxon>
        <taxon>Anopheles</taxon>
    </lineage>
</organism>
<feature type="region of interest" description="Disordered" evidence="1">
    <location>
        <begin position="75"/>
        <end position="95"/>
    </location>
</feature>
<name>A0A182QJ43_9DIPT</name>
<dbReference type="Proteomes" id="UP000075886">
    <property type="component" value="Unassembled WGS sequence"/>
</dbReference>
<evidence type="ECO:0000313" key="2">
    <source>
        <dbReference type="EnsemblMetazoa" id="AFAF011240-PA"/>
    </source>
</evidence>
<dbReference type="AlphaFoldDB" id="A0A182QJ43"/>